<evidence type="ECO:0000256" key="8">
    <source>
        <dbReference type="ARBA" id="ARBA00023125"/>
    </source>
</evidence>
<gene>
    <name evidence="11" type="primary">perR</name>
    <name evidence="11" type="ORF">MM817_00439</name>
</gene>
<dbReference type="PANTHER" id="PTHR33202">
    <property type="entry name" value="ZINC UPTAKE REGULATION PROTEIN"/>
    <property type="match status" value="1"/>
</dbReference>
<evidence type="ECO:0000256" key="5">
    <source>
        <dbReference type="ARBA" id="ARBA00022723"/>
    </source>
</evidence>
<dbReference type="Gene3D" id="1.10.10.10">
    <property type="entry name" value="Winged helix-like DNA-binding domain superfamily/Winged helix DNA-binding domain"/>
    <property type="match status" value="1"/>
</dbReference>
<comment type="cofactor">
    <cofactor evidence="10">
        <name>Zn(2+)</name>
        <dbReference type="ChEBI" id="CHEBI:29105"/>
    </cofactor>
    <text evidence="10">Binds 1 zinc ion per subunit.</text>
</comment>
<dbReference type="Gene3D" id="3.30.1490.190">
    <property type="match status" value="1"/>
</dbReference>
<evidence type="ECO:0000256" key="10">
    <source>
        <dbReference type="PIRSR" id="PIRSR602481-1"/>
    </source>
</evidence>
<keyword evidence="4" id="KW-0678">Repressor</keyword>
<keyword evidence="9" id="KW-0804">Transcription</keyword>
<dbReference type="GO" id="GO:0045892">
    <property type="term" value="P:negative regulation of DNA-templated transcription"/>
    <property type="evidence" value="ECO:0007669"/>
    <property type="project" value="TreeGrafter"/>
</dbReference>
<evidence type="ECO:0000256" key="3">
    <source>
        <dbReference type="ARBA" id="ARBA00022490"/>
    </source>
</evidence>
<evidence type="ECO:0000256" key="7">
    <source>
        <dbReference type="ARBA" id="ARBA00023015"/>
    </source>
</evidence>
<comment type="similarity">
    <text evidence="2">Belongs to the Fur family.</text>
</comment>
<feature type="binding site" evidence="10">
    <location>
        <position position="100"/>
    </location>
    <ligand>
        <name>Zn(2+)</name>
        <dbReference type="ChEBI" id="CHEBI:29105"/>
    </ligand>
</feature>
<keyword evidence="3" id="KW-0963">Cytoplasm</keyword>
<dbReference type="EMBL" id="JALBUF010000001">
    <property type="protein sequence ID" value="MCI0182183.1"/>
    <property type="molecule type" value="Genomic_DNA"/>
</dbReference>
<dbReference type="Pfam" id="PF01475">
    <property type="entry name" value="FUR"/>
    <property type="match status" value="1"/>
</dbReference>
<evidence type="ECO:0000256" key="6">
    <source>
        <dbReference type="ARBA" id="ARBA00022833"/>
    </source>
</evidence>
<evidence type="ECO:0000313" key="11">
    <source>
        <dbReference type="EMBL" id="MCI0182183.1"/>
    </source>
</evidence>
<reference evidence="11" key="1">
    <citation type="submission" date="2022-03" db="EMBL/GenBank/DDBJ databases">
        <title>Draft Genome Sequence of Firmicute Strain S0AB, a Heterotrophic Iron/Sulfur-Oxidizing Extreme Acidophile.</title>
        <authorList>
            <person name="Vergara E."/>
            <person name="Pakostova E."/>
            <person name="Johnson D.B."/>
            <person name="Holmes D.S."/>
        </authorList>
    </citation>
    <scope>NUCLEOTIDE SEQUENCE</scope>
    <source>
        <strain evidence="11">S0AB</strain>
    </source>
</reference>
<keyword evidence="7" id="KW-0805">Transcription regulation</keyword>
<dbReference type="CDD" id="cd07153">
    <property type="entry name" value="Fur_like"/>
    <property type="match status" value="1"/>
</dbReference>
<protein>
    <submittedName>
        <fullName evidence="11">Peroxide-responsive repressor PerR</fullName>
    </submittedName>
</protein>
<dbReference type="FunFam" id="1.10.10.10:FF:000007">
    <property type="entry name" value="Ferric uptake regulation protein"/>
    <property type="match status" value="1"/>
</dbReference>
<dbReference type="Proteomes" id="UP001139263">
    <property type="component" value="Unassembled WGS sequence"/>
</dbReference>
<evidence type="ECO:0000256" key="4">
    <source>
        <dbReference type="ARBA" id="ARBA00022491"/>
    </source>
</evidence>
<dbReference type="GO" id="GO:0000976">
    <property type="term" value="F:transcription cis-regulatory region binding"/>
    <property type="evidence" value="ECO:0007669"/>
    <property type="project" value="TreeGrafter"/>
</dbReference>
<dbReference type="SUPFAM" id="SSF46785">
    <property type="entry name" value="Winged helix' DNA-binding domain"/>
    <property type="match status" value="1"/>
</dbReference>
<dbReference type="GO" id="GO:1900376">
    <property type="term" value="P:regulation of secondary metabolite biosynthetic process"/>
    <property type="evidence" value="ECO:0007669"/>
    <property type="project" value="TreeGrafter"/>
</dbReference>
<dbReference type="PANTHER" id="PTHR33202:SF7">
    <property type="entry name" value="FERRIC UPTAKE REGULATION PROTEIN"/>
    <property type="match status" value="1"/>
</dbReference>
<dbReference type="AlphaFoldDB" id="A0A9X2AAS8"/>
<evidence type="ECO:0000256" key="1">
    <source>
        <dbReference type="ARBA" id="ARBA00004496"/>
    </source>
</evidence>
<dbReference type="GO" id="GO:0008270">
    <property type="term" value="F:zinc ion binding"/>
    <property type="evidence" value="ECO:0007669"/>
    <property type="project" value="TreeGrafter"/>
</dbReference>
<keyword evidence="12" id="KW-1185">Reference proteome</keyword>
<sequence length="147" mass="17078">MHMQEEWDATPILKAAELRVTPQRVAILETMKQMGQVHPTAEEIYSHLKNHFPAISFATVYNALKSFLDADIIHELRYGDKASRYDLNTVNHHHLICDRCGMMMDVYLPEIDISAAVQEHHFDMRSYHIEVRGLCKNCRDLDVRKAD</sequence>
<organism evidence="11 12">
    <name type="scientific">Sulfoacidibacillus ferrooxidans</name>
    <dbReference type="NCBI Taxonomy" id="2005001"/>
    <lineage>
        <taxon>Bacteria</taxon>
        <taxon>Bacillati</taxon>
        <taxon>Bacillota</taxon>
        <taxon>Bacilli</taxon>
        <taxon>Bacillales</taxon>
        <taxon>Alicyclobacillaceae</taxon>
        <taxon>Sulfoacidibacillus</taxon>
    </lineage>
</organism>
<keyword evidence="5 10" id="KW-0479">Metal-binding</keyword>
<evidence type="ECO:0000256" key="2">
    <source>
        <dbReference type="ARBA" id="ARBA00007957"/>
    </source>
</evidence>
<dbReference type="InterPro" id="IPR036390">
    <property type="entry name" value="WH_DNA-bd_sf"/>
</dbReference>
<dbReference type="InterPro" id="IPR036388">
    <property type="entry name" value="WH-like_DNA-bd_sf"/>
</dbReference>
<dbReference type="InterPro" id="IPR002481">
    <property type="entry name" value="FUR"/>
</dbReference>
<feature type="binding site" evidence="10">
    <location>
        <position position="138"/>
    </location>
    <ligand>
        <name>Zn(2+)</name>
        <dbReference type="ChEBI" id="CHEBI:29105"/>
    </ligand>
</feature>
<dbReference type="GO" id="GO:0005737">
    <property type="term" value="C:cytoplasm"/>
    <property type="evidence" value="ECO:0007669"/>
    <property type="project" value="UniProtKB-SubCell"/>
</dbReference>
<feature type="binding site" evidence="10">
    <location>
        <position position="97"/>
    </location>
    <ligand>
        <name>Zn(2+)</name>
        <dbReference type="ChEBI" id="CHEBI:29105"/>
    </ligand>
</feature>
<keyword evidence="8" id="KW-0238">DNA-binding</keyword>
<dbReference type="RefSeq" id="WP_241711796.1">
    <property type="nucleotide sequence ID" value="NZ_JALBUF010000001.1"/>
</dbReference>
<evidence type="ECO:0000313" key="12">
    <source>
        <dbReference type="Proteomes" id="UP001139263"/>
    </source>
</evidence>
<accession>A0A9X2AAS8</accession>
<name>A0A9X2AAS8_9BACL</name>
<feature type="binding site" evidence="10">
    <location>
        <position position="135"/>
    </location>
    <ligand>
        <name>Zn(2+)</name>
        <dbReference type="ChEBI" id="CHEBI:29105"/>
    </ligand>
</feature>
<dbReference type="GO" id="GO:0003700">
    <property type="term" value="F:DNA-binding transcription factor activity"/>
    <property type="evidence" value="ECO:0007669"/>
    <property type="project" value="InterPro"/>
</dbReference>
<comment type="subcellular location">
    <subcellularLocation>
        <location evidence="1">Cytoplasm</location>
    </subcellularLocation>
</comment>
<evidence type="ECO:0000256" key="9">
    <source>
        <dbReference type="ARBA" id="ARBA00023163"/>
    </source>
</evidence>
<comment type="caution">
    <text evidence="11">The sequence shown here is derived from an EMBL/GenBank/DDBJ whole genome shotgun (WGS) entry which is preliminary data.</text>
</comment>
<keyword evidence="6 10" id="KW-0862">Zinc</keyword>
<proteinExistence type="inferred from homology"/>
<dbReference type="InterPro" id="IPR043135">
    <property type="entry name" value="Fur_C"/>
</dbReference>